<dbReference type="Proteomes" id="UP000244913">
    <property type="component" value="Unassembled WGS sequence"/>
</dbReference>
<evidence type="ECO:0000313" key="2">
    <source>
        <dbReference type="EMBL" id="PVM72964.1"/>
    </source>
</evidence>
<keyword evidence="2" id="KW-0808">Transferase</keyword>
<gene>
    <name evidence="2" type="ORF">DDF65_21665</name>
</gene>
<dbReference type="InterPro" id="IPR002575">
    <property type="entry name" value="Aminoglycoside_PTrfase"/>
</dbReference>
<dbReference type="InterPro" id="IPR041726">
    <property type="entry name" value="ACAD10_11_N"/>
</dbReference>
<dbReference type="PANTHER" id="PTHR47829:SF3">
    <property type="entry name" value="AMINOGLYCOSIDE PHOSPHOTRANSFERASE DOMAIN-CONTAINING PROTEIN"/>
    <property type="match status" value="1"/>
</dbReference>
<dbReference type="InterPro" id="IPR011009">
    <property type="entry name" value="Kinase-like_dom_sf"/>
</dbReference>
<proteinExistence type="predicted"/>
<dbReference type="RefSeq" id="WP_116569639.1">
    <property type="nucleotide sequence ID" value="NZ_QDKP01000060.1"/>
</dbReference>
<dbReference type="EMBL" id="QDKP01000060">
    <property type="protein sequence ID" value="PVM72964.1"/>
    <property type="molecule type" value="Genomic_DNA"/>
</dbReference>
<accession>A0A2T9IZT2</accession>
<dbReference type="GO" id="GO:0016740">
    <property type="term" value="F:transferase activity"/>
    <property type="evidence" value="ECO:0007669"/>
    <property type="project" value="UniProtKB-KW"/>
</dbReference>
<dbReference type="SUPFAM" id="SSF56112">
    <property type="entry name" value="Protein kinase-like (PK-like)"/>
    <property type="match status" value="1"/>
</dbReference>
<keyword evidence="3" id="KW-1185">Reference proteome</keyword>
<sequence length="358" mass="39602">MAEPSAQELNSGTKPVDPRHAIDEAALAAWLEANVEGYAGPLEVRQFKGGQSNPTYQLVTPAKRYVLRRKPPGKLLPSAHAVDREFKVISGLHQASFPVARPYALCMDEGVIGTIFYVMDNVEGRILWDGTLPDYQPAERRVIYEAQIDTLAALHTVDYAAVGLADYGKPGNYFTRQIDRWTKQYRASETTKIDEMDRLIDWLPASAPADDQTSIVHGDYRLDNMILHPTEPRVIAVLDWELSTLGNPLADFTYFLMNWVMPSDQRGGLAEITDLTAYGIPTIEEAVARYCAATGRQGLPQLDWYFSYNLFRLAGICQGIVGRVRDGTAASAHAQLMEARVPVLAKGAWAFARKAGAA</sequence>
<dbReference type="Gene3D" id="3.90.1200.10">
    <property type="match status" value="1"/>
</dbReference>
<evidence type="ECO:0000259" key="1">
    <source>
        <dbReference type="Pfam" id="PF01636"/>
    </source>
</evidence>
<dbReference type="Gene3D" id="3.30.200.20">
    <property type="entry name" value="Phosphorylase Kinase, domain 1"/>
    <property type="match status" value="1"/>
</dbReference>
<dbReference type="PANTHER" id="PTHR47829">
    <property type="entry name" value="HYDROLASE, PUTATIVE (AFU_ORTHOLOGUE AFUA_1G12880)-RELATED"/>
    <property type="match status" value="1"/>
</dbReference>
<protein>
    <submittedName>
        <fullName evidence="2">Phosphotransferase family protein</fullName>
    </submittedName>
</protein>
<feature type="domain" description="Aminoglycoside phosphotransferase" evidence="1">
    <location>
        <begin position="43"/>
        <end position="302"/>
    </location>
</feature>
<reference evidence="2 3" key="1">
    <citation type="submission" date="2018-04" db="EMBL/GenBank/DDBJ databases">
        <title>The genome sequence of Caulobacter sp. 736.</title>
        <authorList>
            <person name="Gao J."/>
            <person name="Sun J."/>
        </authorList>
    </citation>
    <scope>NUCLEOTIDE SEQUENCE [LARGE SCALE GENOMIC DNA]</scope>
    <source>
        <strain evidence="2 3">736</strain>
    </source>
</reference>
<evidence type="ECO:0000313" key="3">
    <source>
        <dbReference type="Proteomes" id="UP000244913"/>
    </source>
</evidence>
<comment type="caution">
    <text evidence="2">The sequence shown here is derived from an EMBL/GenBank/DDBJ whole genome shotgun (WGS) entry which is preliminary data.</text>
</comment>
<organism evidence="2 3">
    <name type="scientific">Caulobacter radicis</name>
    <dbReference type="NCBI Taxonomy" id="2172650"/>
    <lineage>
        <taxon>Bacteria</taxon>
        <taxon>Pseudomonadati</taxon>
        <taxon>Pseudomonadota</taxon>
        <taxon>Alphaproteobacteria</taxon>
        <taxon>Caulobacterales</taxon>
        <taxon>Caulobacteraceae</taxon>
        <taxon>Caulobacter</taxon>
    </lineage>
</organism>
<dbReference type="AlphaFoldDB" id="A0A2T9IZT2"/>
<name>A0A2T9IZT2_9CAUL</name>
<dbReference type="InterPro" id="IPR052898">
    <property type="entry name" value="ACAD10-like"/>
</dbReference>
<dbReference type="CDD" id="cd05154">
    <property type="entry name" value="ACAD10_11_N-like"/>
    <property type="match status" value="1"/>
</dbReference>
<dbReference type="Pfam" id="PF01636">
    <property type="entry name" value="APH"/>
    <property type="match status" value="1"/>
</dbReference>